<dbReference type="EMBL" id="CP011390">
    <property type="protein sequence ID" value="ANE49330.1"/>
    <property type="molecule type" value="Genomic_DNA"/>
</dbReference>
<dbReference type="PROSITE" id="PS51257">
    <property type="entry name" value="PROKAR_LIPOPROTEIN"/>
    <property type="match status" value="1"/>
</dbReference>
<reference evidence="2" key="1">
    <citation type="submission" date="2015-01" db="EMBL/GenBank/DDBJ databases">
        <title>Flavisolibacter sp./LCS9/ whole genome sequencing.</title>
        <authorList>
            <person name="Kim M.K."/>
            <person name="Srinivasan S."/>
            <person name="Lee J.-J."/>
        </authorList>
    </citation>
    <scope>NUCLEOTIDE SEQUENCE [LARGE SCALE GENOMIC DNA]</scope>
    <source>
        <strain evidence="2">LCS9</strain>
    </source>
</reference>
<evidence type="ECO:0000313" key="2">
    <source>
        <dbReference type="Proteomes" id="UP000077177"/>
    </source>
</evidence>
<dbReference type="STRING" id="1492898.SY85_01245"/>
<sequence>MKPILFYFLAVFCLLTGCKKENAIESFYIKHKVDGVVKEYKIAIVASKNKIGNEYYFVLSGRRTLNTNQTIIVDFADGSPIVERTYQQNDNFEYHIAYGDENNNLYTTQRVTNPQVNVTITKLSGSTVRGSFSGRVYDDFTNKYVTITEGEFYAELQ</sequence>
<evidence type="ECO:0000313" key="1">
    <source>
        <dbReference type="EMBL" id="ANE49330.1"/>
    </source>
</evidence>
<protein>
    <recommendedName>
        <fullName evidence="3">Lipoprotein</fullName>
    </recommendedName>
</protein>
<name>A0A172TQM5_9BACT</name>
<gene>
    <name evidence="1" type="ORF">SY85_01245</name>
</gene>
<dbReference type="AlphaFoldDB" id="A0A172TQM5"/>
<reference evidence="1 2" key="2">
    <citation type="journal article" date="2016" name="Int. J. Syst. Evol. Microbiol.">
        <title>Flavisolibacter tropicus sp. nov., isolated from tropical soil.</title>
        <authorList>
            <person name="Lee J.J."/>
            <person name="Kang M.S."/>
            <person name="Kim G.S."/>
            <person name="Lee C.S."/>
            <person name="Lim S."/>
            <person name="Lee J."/>
            <person name="Roh S.H."/>
            <person name="Kang H."/>
            <person name="Ha J.M."/>
            <person name="Bae S."/>
            <person name="Jung H.Y."/>
            <person name="Kim M.K."/>
        </authorList>
    </citation>
    <scope>NUCLEOTIDE SEQUENCE [LARGE SCALE GENOMIC DNA]</scope>
    <source>
        <strain evidence="1 2">LCS9</strain>
    </source>
</reference>
<proteinExistence type="predicted"/>
<dbReference type="OrthoDB" id="824494at2"/>
<dbReference type="KEGG" id="fla:SY85_01245"/>
<organism evidence="1 2">
    <name type="scientific">Flavisolibacter tropicus</name>
    <dbReference type="NCBI Taxonomy" id="1492898"/>
    <lineage>
        <taxon>Bacteria</taxon>
        <taxon>Pseudomonadati</taxon>
        <taxon>Bacteroidota</taxon>
        <taxon>Chitinophagia</taxon>
        <taxon>Chitinophagales</taxon>
        <taxon>Chitinophagaceae</taxon>
        <taxon>Flavisolibacter</taxon>
    </lineage>
</organism>
<keyword evidence="2" id="KW-1185">Reference proteome</keyword>
<evidence type="ECO:0008006" key="3">
    <source>
        <dbReference type="Google" id="ProtNLM"/>
    </source>
</evidence>
<dbReference type="RefSeq" id="WP_066401411.1">
    <property type="nucleotide sequence ID" value="NZ_CP011390.1"/>
</dbReference>
<accession>A0A172TQM5</accession>
<dbReference type="Proteomes" id="UP000077177">
    <property type="component" value="Chromosome"/>
</dbReference>